<evidence type="ECO:0000259" key="2">
    <source>
        <dbReference type="Pfam" id="PF26130"/>
    </source>
</evidence>
<proteinExistence type="predicted"/>
<feature type="compositionally biased region" description="Acidic residues" evidence="1">
    <location>
        <begin position="119"/>
        <end position="132"/>
    </location>
</feature>
<sequence length="261" mass="29875">MNPEVHHHGSFNSDARNPRYIGGYVDTIKNFDTDVMLFRDLDDFAKKYGYSADCLVHFINDGKNMGSGMRLLYDDDTIRECTVVCKSFGVIKLYVDHSFTDDIDTAKNKGKEHVNEGNNGDETESEDSEDEDFQYKETESEDSPSDGSFYIESDEELRENRKKRKDVREEIRRAMATTPFQESDFDSDELRSIASSSEDENCKIEYIGPPVVSKKQRRKVVGLSNRRSDRVEWSAGMAFISHPTNHNYGKTSDKPALPLIF</sequence>
<dbReference type="Proteomes" id="UP001237642">
    <property type="component" value="Unassembled WGS sequence"/>
</dbReference>
<reference evidence="3" key="2">
    <citation type="submission" date="2023-05" db="EMBL/GenBank/DDBJ databases">
        <authorList>
            <person name="Schelkunov M.I."/>
        </authorList>
    </citation>
    <scope>NUCLEOTIDE SEQUENCE</scope>
    <source>
        <strain evidence="3">Hsosn_3</strain>
        <tissue evidence="3">Leaf</tissue>
    </source>
</reference>
<accession>A0AAD8HVM5</accession>
<protein>
    <recommendedName>
        <fullName evidence="2">PB1-like domain-containing protein</fullName>
    </recommendedName>
</protein>
<feature type="domain" description="PB1-like" evidence="2">
    <location>
        <begin position="3"/>
        <end position="97"/>
    </location>
</feature>
<name>A0AAD8HVM5_9APIA</name>
<evidence type="ECO:0000313" key="3">
    <source>
        <dbReference type="EMBL" id="KAK1373183.1"/>
    </source>
</evidence>
<evidence type="ECO:0000256" key="1">
    <source>
        <dbReference type="SAM" id="MobiDB-lite"/>
    </source>
</evidence>
<feature type="region of interest" description="Disordered" evidence="1">
    <location>
        <begin position="108"/>
        <end position="198"/>
    </location>
</feature>
<evidence type="ECO:0000313" key="4">
    <source>
        <dbReference type="Proteomes" id="UP001237642"/>
    </source>
</evidence>
<organism evidence="3 4">
    <name type="scientific">Heracleum sosnowskyi</name>
    <dbReference type="NCBI Taxonomy" id="360622"/>
    <lineage>
        <taxon>Eukaryota</taxon>
        <taxon>Viridiplantae</taxon>
        <taxon>Streptophyta</taxon>
        <taxon>Embryophyta</taxon>
        <taxon>Tracheophyta</taxon>
        <taxon>Spermatophyta</taxon>
        <taxon>Magnoliopsida</taxon>
        <taxon>eudicotyledons</taxon>
        <taxon>Gunneridae</taxon>
        <taxon>Pentapetalae</taxon>
        <taxon>asterids</taxon>
        <taxon>campanulids</taxon>
        <taxon>Apiales</taxon>
        <taxon>Apiaceae</taxon>
        <taxon>Apioideae</taxon>
        <taxon>apioid superclade</taxon>
        <taxon>Tordylieae</taxon>
        <taxon>Tordyliinae</taxon>
        <taxon>Heracleum</taxon>
    </lineage>
</organism>
<dbReference type="InterPro" id="IPR058594">
    <property type="entry name" value="PB1-like_dom_pln"/>
</dbReference>
<dbReference type="Pfam" id="PF26130">
    <property type="entry name" value="PB1-like"/>
    <property type="match status" value="1"/>
</dbReference>
<dbReference type="EMBL" id="JAUIZM010000007">
    <property type="protein sequence ID" value="KAK1373183.1"/>
    <property type="molecule type" value="Genomic_DNA"/>
</dbReference>
<reference evidence="3" key="1">
    <citation type="submission" date="2023-02" db="EMBL/GenBank/DDBJ databases">
        <title>Genome of toxic invasive species Heracleum sosnowskyi carries increased number of genes despite the absence of recent whole-genome duplications.</title>
        <authorList>
            <person name="Schelkunov M."/>
            <person name="Shtratnikova V."/>
            <person name="Makarenko M."/>
            <person name="Klepikova A."/>
            <person name="Omelchenko D."/>
            <person name="Novikova G."/>
            <person name="Obukhova E."/>
            <person name="Bogdanov V."/>
            <person name="Penin A."/>
            <person name="Logacheva M."/>
        </authorList>
    </citation>
    <scope>NUCLEOTIDE SEQUENCE</scope>
    <source>
        <strain evidence="3">Hsosn_3</strain>
        <tissue evidence="3">Leaf</tissue>
    </source>
</reference>
<keyword evidence="4" id="KW-1185">Reference proteome</keyword>
<comment type="caution">
    <text evidence="3">The sequence shown here is derived from an EMBL/GenBank/DDBJ whole genome shotgun (WGS) entry which is preliminary data.</text>
</comment>
<dbReference type="AlphaFoldDB" id="A0AAD8HVM5"/>
<gene>
    <name evidence="3" type="ORF">POM88_029376</name>
</gene>